<comment type="caution">
    <text evidence="1">The sequence shown here is derived from an EMBL/GenBank/DDBJ whole genome shotgun (WGS) entry which is preliminary data.</text>
</comment>
<dbReference type="Proteomes" id="UP001314796">
    <property type="component" value="Unassembled WGS sequence"/>
</dbReference>
<dbReference type="PRINTS" id="PR00950">
    <property type="entry name" value="TYPE3IMSPROT"/>
</dbReference>
<dbReference type="EMBL" id="JAFBEE010000012">
    <property type="protein sequence ID" value="MBM7615404.1"/>
    <property type="molecule type" value="Genomic_DNA"/>
</dbReference>
<gene>
    <name evidence="1" type="ORF">JOC73_001974</name>
</gene>
<keyword evidence="1" id="KW-0966">Cell projection</keyword>
<dbReference type="InterPro" id="IPR006135">
    <property type="entry name" value="T3SS_substrate_exporter"/>
</dbReference>
<sequence>MEEHVKKAVALRYDPEEDHAPKIMATGHGVVAEKILEKAEENEVPIHHNEKLVKELIQFKVGTEIPQELYEIVAQVLIFVEGLDTKKVR</sequence>
<keyword evidence="2" id="KW-1185">Reference proteome</keyword>
<evidence type="ECO:0000313" key="1">
    <source>
        <dbReference type="EMBL" id="MBM7615404.1"/>
    </source>
</evidence>
<name>A0ABS2NR27_9FIRM</name>
<protein>
    <submittedName>
        <fullName evidence="1">Flagellar biosynthesis protein</fullName>
    </submittedName>
</protein>
<dbReference type="SUPFAM" id="SSF160544">
    <property type="entry name" value="EscU C-terminal domain-like"/>
    <property type="match status" value="1"/>
</dbReference>
<reference evidence="1 2" key="1">
    <citation type="submission" date="2021-01" db="EMBL/GenBank/DDBJ databases">
        <title>Genomic Encyclopedia of Type Strains, Phase IV (KMG-IV): sequencing the most valuable type-strain genomes for metagenomic binning, comparative biology and taxonomic classification.</title>
        <authorList>
            <person name="Goeker M."/>
        </authorList>
    </citation>
    <scope>NUCLEOTIDE SEQUENCE [LARGE SCALE GENOMIC DNA]</scope>
    <source>
        <strain evidence="1 2">DSM 25890</strain>
    </source>
</reference>
<keyword evidence="1" id="KW-0282">Flagellum</keyword>
<organism evidence="1 2">
    <name type="scientific">Alkaliphilus hydrothermalis</name>
    <dbReference type="NCBI Taxonomy" id="1482730"/>
    <lineage>
        <taxon>Bacteria</taxon>
        <taxon>Bacillati</taxon>
        <taxon>Bacillota</taxon>
        <taxon>Clostridia</taxon>
        <taxon>Peptostreptococcales</taxon>
        <taxon>Natronincolaceae</taxon>
        <taxon>Alkaliphilus</taxon>
    </lineage>
</organism>
<evidence type="ECO:0000313" key="2">
    <source>
        <dbReference type="Proteomes" id="UP001314796"/>
    </source>
</evidence>
<dbReference type="Gene3D" id="3.40.1690.10">
    <property type="entry name" value="secretion proteins EscU"/>
    <property type="match status" value="1"/>
</dbReference>
<keyword evidence="1" id="KW-0969">Cilium</keyword>
<dbReference type="RefSeq" id="WP_204402567.1">
    <property type="nucleotide sequence ID" value="NZ_JAFBEE010000012.1"/>
</dbReference>
<dbReference type="PANTHER" id="PTHR30531:SF12">
    <property type="entry name" value="FLAGELLAR BIOSYNTHETIC PROTEIN FLHB"/>
    <property type="match status" value="1"/>
</dbReference>
<dbReference type="Pfam" id="PF01312">
    <property type="entry name" value="Bac_export_2"/>
    <property type="match status" value="1"/>
</dbReference>
<dbReference type="InterPro" id="IPR029025">
    <property type="entry name" value="T3SS_substrate_exporter_C"/>
</dbReference>
<dbReference type="PANTHER" id="PTHR30531">
    <property type="entry name" value="FLAGELLAR BIOSYNTHETIC PROTEIN FLHB"/>
    <property type="match status" value="1"/>
</dbReference>
<proteinExistence type="predicted"/>
<accession>A0ABS2NR27</accession>